<dbReference type="OrthoDB" id="20872at2759"/>
<proteinExistence type="predicted"/>
<dbReference type="PANTHER" id="PTHR10039:SF14">
    <property type="entry name" value="NACHT DOMAIN-CONTAINING PROTEIN"/>
    <property type="match status" value="1"/>
</dbReference>
<dbReference type="PROSITE" id="PS50088">
    <property type="entry name" value="ANK_REPEAT"/>
    <property type="match status" value="6"/>
</dbReference>
<dbReference type="InterPro" id="IPR007111">
    <property type="entry name" value="NACHT_NTPase"/>
</dbReference>
<dbReference type="Pfam" id="PF12796">
    <property type="entry name" value="Ank_2"/>
    <property type="match status" value="1"/>
</dbReference>
<dbReference type="Gene3D" id="1.25.40.20">
    <property type="entry name" value="Ankyrin repeat-containing domain"/>
    <property type="match status" value="2"/>
</dbReference>
<feature type="repeat" description="ANK" evidence="2">
    <location>
        <begin position="664"/>
        <end position="696"/>
    </location>
</feature>
<name>A0A9P9DG12_9HYPO</name>
<feature type="repeat" description="ANK" evidence="2">
    <location>
        <begin position="697"/>
        <end position="729"/>
    </location>
</feature>
<feature type="repeat" description="ANK" evidence="2">
    <location>
        <begin position="730"/>
        <end position="756"/>
    </location>
</feature>
<organism evidence="4 5">
    <name type="scientific">Dactylonectria estremocensis</name>
    <dbReference type="NCBI Taxonomy" id="1079267"/>
    <lineage>
        <taxon>Eukaryota</taxon>
        <taxon>Fungi</taxon>
        <taxon>Dikarya</taxon>
        <taxon>Ascomycota</taxon>
        <taxon>Pezizomycotina</taxon>
        <taxon>Sordariomycetes</taxon>
        <taxon>Hypocreomycetidae</taxon>
        <taxon>Hypocreales</taxon>
        <taxon>Nectriaceae</taxon>
        <taxon>Dactylonectria</taxon>
    </lineage>
</organism>
<feature type="domain" description="NACHT" evidence="3">
    <location>
        <begin position="51"/>
        <end position="203"/>
    </location>
</feature>
<dbReference type="EMBL" id="JAGMUU010000031">
    <property type="protein sequence ID" value="KAH7118588.1"/>
    <property type="molecule type" value="Genomic_DNA"/>
</dbReference>
<evidence type="ECO:0000313" key="4">
    <source>
        <dbReference type="EMBL" id="KAH7118588.1"/>
    </source>
</evidence>
<dbReference type="Proteomes" id="UP000717696">
    <property type="component" value="Unassembled WGS sequence"/>
</dbReference>
<sequence>EECKKALFLTDPRDDRGAIATAKSPLVPEACSWILDHANAKVLFGKKTDTQLLWITGASGMGKTMMSLFILRELESNPMRLQDTTVLYYFVESQDAKRNTSVSILRGLIFLLLQSRPHLMSHILSDFEYQREALFSEDSLEALWRIFQSMLKDSSTGKVFCLIDGLDECREQSLRPFLRKIAECVNPTLLNPAGSLKIVLVSRETPDFLSEHLSRFPRHADLNADRKTKPLQPLAIYIETKVAALVQERCFDEPLASCLSEVFHRSGDGSFLWVDLAIAHLESHTSEQAADVARRLRPTVEHMYCTFLQKIPGNMIERAVAVLQWVVMACRPLEVSELSAALTHTGFEDCRSEAETSRIVMACGPLLSTSQERVVQIIHVSVKDFLTATSGPLWSYAGLFQFHISVDKVNGHLAAHCLSYLEQGCLKKGPVSKLEDEEKFKQRLLKFPLFAYAVEFWPEHFRSTASCPINLFSPFFKKGSSIRKNWWLSYYPDTTRRAAWTAPRDFNLLHMAAFLNISSLAQQIEQQLGLETRLNARDSHGRTPLEHATVVGCIDMFVFLKDRGARQPLICGENLLILACRKGHVQITKYLLDNGNDVNYTPLHSACLFGHFSVAELLLSQGANVHSATAQGWTALHTAAWTGHEDCARLLIMHGAKILDVTNDGWNPLHCAASQGETPLVSWFLELGVPIDSTTAMKKTSLHRAAQKGKVATMSVLIAAGAALDVQSCLGETPLHLAARKAKPEAVEMLLAAGSN</sequence>
<feature type="non-terminal residue" evidence="4">
    <location>
        <position position="756"/>
    </location>
</feature>
<accession>A0A9P9DG12</accession>
<dbReference type="AlphaFoldDB" id="A0A9P9DG12"/>
<dbReference type="SUPFAM" id="SSF48403">
    <property type="entry name" value="Ankyrin repeat"/>
    <property type="match status" value="1"/>
</dbReference>
<dbReference type="PROSITE" id="PS50837">
    <property type="entry name" value="NACHT"/>
    <property type="match status" value="1"/>
</dbReference>
<evidence type="ECO:0000256" key="2">
    <source>
        <dbReference type="PROSITE-ProRule" id="PRU00023"/>
    </source>
</evidence>
<keyword evidence="2" id="KW-0040">ANK repeat</keyword>
<dbReference type="PROSITE" id="PS50297">
    <property type="entry name" value="ANK_REP_REGION"/>
    <property type="match status" value="6"/>
</dbReference>
<dbReference type="InterPro" id="IPR056884">
    <property type="entry name" value="NPHP3-like_N"/>
</dbReference>
<dbReference type="InterPro" id="IPR054471">
    <property type="entry name" value="GPIID_WHD"/>
</dbReference>
<evidence type="ECO:0000313" key="5">
    <source>
        <dbReference type="Proteomes" id="UP000717696"/>
    </source>
</evidence>
<feature type="repeat" description="ANK" evidence="2">
    <location>
        <begin position="598"/>
        <end position="630"/>
    </location>
</feature>
<evidence type="ECO:0000256" key="1">
    <source>
        <dbReference type="ARBA" id="ARBA00022737"/>
    </source>
</evidence>
<gene>
    <name evidence="4" type="ORF">B0J13DRAFT_651719</name>
</gene>
<dbReference type="InterPro" id="IPR002110">
    <property type="entry name" value="Ankyrin_rpt"/>
</dbReference>
<dbReference type="SMART" id="SM00248">
    <property type="entry name" value="ANK"/>
    <property type="match status" value="7"/>
</dbReference>
<dbReference type="Gene3D" id="3.40.50.300">
    <property type="entry name" value="P-loop containing nucleotide triphosphate hydrolases"/>
    <property type="match status" value="1"/>
</dbReference>
<feature type="non-terminal residue" evidence="4">
    <location>
        <position position="1"/>
    </location>
</feature>
<reference evidence="4" key="1">
    <citation type="journal article" date="2021" name="Nat. Commun.">
        <title>Genetic determinants of endophytism in the Arabidopsis root mycobiome.</title>
        <authorList>
            <person name="Mesny F."/>
            <person name="Miyauchi S."/>
            <person name="Thiergart T."/>
            <person name="Pickel B."/>
            <person name="Atanasova L."/>
            <person name="Karlsson M."/>
            <person name="Huettel B."/>
            <person name="Barry K.W."/>
            <person name="Haridas S."/>
            <person name="Chen C."/>
            <person name="Bauer D."/>
            <person name="Andreopoulos W."/>
            <person name="Pangilinan J."/>
            <person name="LaButti K."/>
            <person name="Riley R."/>
            <person name="Lipzen A."/>
            <person name="Clum A."/>
            <person name="Drula E."/>
            <person name="Henrissat B."/>
            <person name="Kohler A."/>
            <person name="Grigoriev I.V."/>
            <person name="Martin F.M."/>
            <person name="Hacquard S."/>
        </authorList>
    </citation>
    <scope>NUCLEOTIDE SEQUENCE</scope>
    <source>
        <strain evidence="4">MPI-CAGE-AT-0021</strain>
    </source>
</reference>
<dbReference type="Pfam" id="PF13637">
    <property type="entry name" value="Ank_4"/>
    <property type="match status" value="2"/>
</dbReference>
<dbReference type="InterPro" id="IPR027417">
    <property type="entry name" value="P-loop_NTPase"/>
</dbReference>
<dbReference type="Pfam" id="PF22939">
    <property type="entry name" value="WHD_GPIID"/>
    <property type="match status" value="1"/>
</dbReference>
<evidence type="ECO:0000259" key="3">
    <source>
        <dbReference type="PROSITE" id="PS50837"/>
    </source>
</evidence>
<dbReference type="PANTHER" id="PTHR10039">
    <property type="entry name" value="AMELOGENIN"/>
    <property type="match status" value="1"/>
</dbReference>
<comment type="caution">
    <text evidence="4">The sequence shown here is derived from an EMBL/GenBank/DDBJ whole genome shotgun (WGS) entry which is preliminary data.</text>
</comment>
<keyword evidence="1" id="KW-0677">Repeat</keyword>
<feature type="repeat" description="ANK" evidence="2">
    <location>
        <begin position="631"/>
        <end position="663"/>
    </location>
</feature>
<feature type="repeat" description="ANK" evidence="2">
    <location>
        <begin position="571"/>
        <end position="603"/>
    </location>
</feature>
<dbReference type="Pfam" id="PF24883">
    <property type="entry name" value="NPHP3_N"/>
    <property type="match status" value="1"/>
</dbReference>
<dbReference type="InterPro" id="IPR036770">
    <property type="entry name" value="Ankyrin_rpt-contain_sf"/>
</dbReference>
<protein>
    <submittedName>
        <fullName evidence="4">Ankyrin repeat-containing domain protein</fullName>
    </submittedName>
</protein>
<dbReference type="SUPFAM" id="SSF52540">
    <property type="entry name" value="P-loop containing nucleoside triphosphate hydrolases"/>
    <property type="match status" value="1"/>
</dbReference>
<keyword evidence="5" id="KW-1185">Reference proteome</keyword>